<evidence type="ECO:0000259" key="14">
    <source>
        <dbReference type="Pfam" id="PF12781"/>
    </source>
</evidence>
<comment type="similarity">
    <text evidence="2">Belongs to the dynein heavy chain family.</text>
</comment>
<dbReference type="OrthoDB" id="447173at2759"/>
<evidence type="ECO:0000256" key="5">
    <source>
        <dbReference type="ARBA" id="ARBA00022741"/>
    </source>
</evidence>
<dbReference type="RefSeq" id="XP_030762882.1">
    <property type="nucleotide sequence ID" value="XM_030907022.1"/>
</dbReference>
<protein>
    <submittedName>
        <fullName evidence="16">Dynein heavy chain 6, axonemal-like</fullName>
    </submittedName>
</protein>
<dbReference type="Pfam" id="PF12781">
    <property type="entry name" value="AAA_9"/>
    <property type="match status" value="1"/>
</dbReference>
<dbReference type="InterPro" id="IPR035706">
    <property type="entry name" value="AAA_9"/>
</dbReference>
<name>A0A6J2YHI4_SITOR</name>
<evidence type="ECO:0000256" key="9">
    <source>
        <dbReference type="ARBA" id="ARBA00023069"/>
    </source>
</evidence>
<keyword evidence="9" id="KW-0969">Cilium</keyword>
<accession>A0A6J2YHI4</accession>
<evidence type="ECO:0000256" key="12">
    <source>
        <dbReference type="ARBA" id="ARBA00023273"/>
    </source>
</evidence>
<dbReference type="GO" id="GO:0005524">
    <property type="term" value="F:ATP binding"/>
    <property type="evidence" value="ECO:0007669"/>
    <property type="project" value="UniProtKB-KW"/>
</dbReference>
<evidence type="ECO:0000313" key="16">
    <source>
        <dbReference type="RefSeq" id="XP_030762882.1"/>
    </source>
</evidence>
<feature type="domain" description="Dynein heavy chain ATP-binding dynein motor region" evidence="14">
    <location>
        <begin position="2"/>
        <end position="211"/>
    </location>
</feature>
<dbReference type="Gene3D" id="3.40.50.300">
    <property type="entry name" value="P-loop containing nucleotide triphosphate hydrolases"/>
    <property type="match status" value="2"/>
</dbReference>
<dbReference type="FunFam" id="3.40.50.300:FF:001145">
    <property type="entry name" value="Putative dynein heavy chain"/>
    <property type="match status" value="1"/>
</dbReference>
<dbReference type="KEGG" id="soy:115887565"/>
<evidence type="ECO:0000256" key="8">
    <source>
        <dbReference type="ARBA" id="ARBA00023054"/>
    </source>
</evidence>
<evidence type="ECO:0000256" key="10">
    <source>
        <dbReference type="ARBA" id="ARBA00023175"/>
    </source>
</evidence>
<comment type="subcellular location">
    <subcellularLocation>
        <location evidence="1">Cytoplasm</location>
        <location evidence="1">Cytoskeleton</location>
        <location evidence="1">Cilium axoneme</location>
    </subcellularLocation>
</comment>
<keyword evidence="7" id="KW-0243">Dynein</keyword>
<gene>
    <name evidence="16" type="primary">LOC115887565</name>
</gene>
<organism evidence="15 16">
    <name type="scientific">Sitophilus oryzae</name>
    <name type="common">Rice weevil</name>
    <name type="synonym">Curculio oryzae</name>
    <dbReference type="NCBI Taxonomy" id="7048"/>
    <lineage>
        <taxon>Eukaryota</taxon>
        <taxon>Metazoa</taxon>
        <taxon>Ecdysozoa</taxon>
        <taxon>Arthropoda</taxon>
        <taxon>Hexapoda</taxon>
        <taxon>Insecta</taxon>
        <taxon>Pterygota</taxon>
        <taxon>Neoptera</taxon>
        <taxon>Endopterygota</taxon>
        <taxon>Coleoptera</taxon>
        <taxon>Polyphaga</taxon>
        <taxon>Cucujiformia</taxon>
        <taxon>Curculionidae</taxon>
        <taxon>Dryophthorinae</taxon>
        <taxon>Sitophilus</taxon>
    </lineage>
</organism>
<dbReference type="GO" id="GO:0030286">
    <property type="term" value="C:dynein complex"/>
    <property type="evidence" value="ECO:0007669"/>
    <property type="project" value="UniProtKB-KW"/>
</dbReference>
<keyword evidence="5" id="KW-0547">Nucleotide-binding</keyword>
<evidence type="ECO:0000256" key="4">
    <source>
        <dbReference type="ARBA" id="ARBA00022701"/>
    </source>
</evidence>
<dbReference type="Pfam" id="PF03028">
    <property type="entry name" value="Dynein_heavy"/>
    <property type="match status" value="1"/>
</dbReference>
<keyword evidence="3" id="KW-0963">Cytoplasm</keyword>
<dbReference type="FunFam" id="1.10.8.1220:FF:000001">
    <property type="entry name" value="Dynein axonemal heavy chain 5"/>
    <property type="match status" value="1"/>
</dbReference>
<reference evidence="16" key="1">
    <citation type="submission" date="2025-08" db="UniProtKB">
        <authorList>
            <consortium name="RefSeq"/>
        </authorList>
    </citation>
    <scope>IDENTIFICATION</scope>
    <source>
        <tissue evidence="16">Gonads</tissue>
    </source>
</reference>
<dbReference type="GO" id="GO:0008569">
    <property type="term" value="F:minus-end-directed microtubule motor activity"/>
    <property type="evidence" value="ECO:0007669"/>
    <property type="project" value="InterPro"/>
</dbReference>
<evidence type="ECO:0000256" key="6">
    <source>
        <dbReference type="ARBA" id="ARBA00022840"/>
    </source>
</evidence>
<dbReference type="InterPro" id="IPR027417">
    <property type="entry name" value="P-loop_NTPase"/>
</dbReference>
<dbReference type="PANTHER" id="PTHR22878:SF68">
    <property type="entry name" value="DYNEIN HEAVY CHAIN 6, AXONEMAL-LIKE"/>
    <property type="match status" value="1"/>
</dbReference>
<proteinExistence type="inferred from homology"/>
<dbReference type="GO" id="GO:0007018">
    <property type="term" value="P:microtubule-based movement"/>
    <property type="evidence" value="ECO:0007669"/>
    <property type="project" value="InterPro"/>
</dbReference>
<keyword evidence="8" id="KW-0175">Coiled coil</keyword>
<evidence type="ECO:0000256" key="2">
    <source>
        <dbReference type="ARBA" id="ARBA00008887"/>
    </source>
</evidence>
<evidence type="ECO:0000259" key="13">
    <source>
        <dbReference type="Pfam" id="PF03028"/>
    </source>
</evidence>
<dbReference type="GO" id="GO:0005930">
    <property type="term" value="C:axoneme"/>
    <property type="evidence" value="ECO:0007669"/>
    <property type="project" value="UniProtKB-SubCell"/>
</dbReference>
<evidence type="ECO:0000256" key="11">
    <source>
        <dbReference type="ARBA" id="ARBA00023212"/>
    </source>
</evidence>
<keyword evidence="6" id="KW-0067">ATP-binding</keyword>
<dbReference type="GO" id="GO:0045505">
    <property type="term" value="F:dynein intermediate chain binding"/>
    <property type="evidence" value="ECO:0007669"/>
    <property type="project" value="InterPro"/>
</dbReference>
<dbReference type="AlphaFoldDB" id="A0A6J2YHI4"/>
<evidence type="ECO:0000256" key="7">
    <source>
        <dbReference type="ARBA" id="ARBA00023017"/>
    </source>
</evidence>
<dbReference type="Gene3D" id="6.10.140.1060">
    <property type="match status" value="1"/>
</dbReference>
<dbReference type="GeneID" id="115887565"/>
<dbReference type="InParanoid" id="A0A6J2YHI4"/>
<keyword evidence="15" id="KW-1185">Reference proteome</keyword>
<evidence type="ECO:0000256" key="1">
    <source>
        <dbReference type="ARBA" id="ARBA00004430"/>
    </source>
</evidence>
<dbReference type="PANTHER" id="PTHR22878">
    <property type="entry name" value="DYNEIN HEAVY CHAIN 6, AXONEMAL-LIKE-RELATED"/>
    <property type="match status" value="1"/>
</dbReference>
<feature type="domain" description="Dynein heavy chain region D6 P-loop" evidence="13">
    <location>
        <begin position="460"/>
        <end position="521"/>
    </location>
</feature>
<dbReference type="InterPro" id="IPR026983">
    <property type="entry name" value="DHC"/>
</dbReference>
<keyword evidence="11" id="KW-0206">Cytoskeleton</keyword>
<keyword evidence="10" id="KW-0505">Motor protein</keyword>
<dbReference type="GO" id="GO:0051959">
    <property type="term" value="F:dynein light intermediate chain binding"/>
    <property type="evidence" value="ECO:0007669"/>
    <property type="project" value="InterPro"/>
</dbReference>
<sequence>MVSTENAIIVTQTSRWPLMIDPQEQANRWIRQLEAKNNLKIIKLTNSNFMRILENAIRLGEAVLLEEVYEALDPTLGPILLKQTFVQSGRSLIHLGDSDIEYDSNFKLYITTKLPNPHYLPEVCIRVTIVNFTVTRSGLEDQLLADVVRLERPELEDLRNELILRINNDKAQLKEIEDRILYLLYHSEGNILDDEELIEILNESKETSAIIEARLTETETTEEKISITREKYRSVASRGSVLYFVVAQLAEIDPMYQYSLKYFSQVFNNVILTSLQDSVLEKRLYILQQNATLTVYTMISRGLFERHKLVFSFMLCIAILQQENIIADVQLSFLLRGPIGVKDISKKPDIPTITEPMWQAANYLANNYVKFVELPLEITKSITVAVGNYSVVVKKVTNALNSTVDWNTLLTDFEKLLLIKVLQEEKLIFCITEYVKVNLGQPFIESPQVTLNLLYQDISNTVPLIFVLSTGSDPFGMFQRFAAEMGYQNQFKSISLGQGQGPVAEKLILEATDTGNWIFLQVALDTKPTSSLTPILSAKSN</sequence>
<dbReference type="InterPro" id="IPR004273">
    <property type="entry name" value="Dynein_heavy_D6_P-loop"/>
</dbReference>
<dbReference type="Gene3D" id="1.10.8.1220">
    <property type="match status" value="1"/>
</dbReference>
<evidence type="ECO:0000256" key="3">
    <source>
        <dbReference type="ARBA" id="ARBA00022490"/>
    </source>
</evidence>
<keyword evidence="4" id="KW-0493">Microtubule</keyword>
<dbReference type="Proteomes" id="UP000504635">
    <property type="component" value="Unplaced"/>
</dbReference>
<evidence type="ECO:0000313" key="15">
    <source>
        <dbReference type="Proteomes" id="UP000504635"/>
    </source>
</evidence>
<keyword evidence="12" id="KW-0966">Cell projection</keyword>
<dbReference type="GO" id="GO:0005874">
    <property type="term" value="C:microtubule"/>
    <property type="evidence" value="ECO:0007669"/>
    <property type="project" value="UniProtKB-KW"/>
</dbReference>